<gene>
    <name evidence="1" type="ORF">RHMOL_Rhmol04G0019400</name>
</gene>
<accession>A0ACC0NWB5</accession>
<evidence type="ECO:0000313" key="1">
    <source>
        <dbReference type="EMBL" id="KAI8557550.1"/>
    </source>
</evidence>
<proteinExistence type="predicted"/>
<name>A0ACC0NWB5_RHOML</name>
<dbReference type="Proteomes" id="UP001062846">
    <property type="component" value="Chromosome 4"/>
</dbReference>
<comment type="caution">
    <text evidence="1">The sequence shown here is derived from an EMBL/GenBank/DDBJ whole genome shotgun (WGS) entry which is preliminary data.</text>
</comment>
<sequence>MGSYLPHLRRALFRPLQIKRLSAYFPTSIRKMFQKVISACLYEYLRWFDKKLVITVNQARKATAIEWRELGQQQNSSKEWPRNLRKWQKQRLAKKLSERHTMASKRLPLETPGSNPLRESTRRRRRSLWARGMTSKRRATNRTVKT</sequence>
<evidence type="ECO:0000313" key="2">
    <source>
        <dbReference type="Proteomes" id="UP001062846"/>
    </source>
</evidence>
<reference evidence="1" key="1">
    <citation type="submission" date="2022-02" db="EMBL/GenBank/DDBJ databases">
        <title>Plant Genome Project.</title>
        <authorList>
            <person name="Zhang R.-G."/>
        </authorList>
    </citation>
    <scope>NUCLEOTIDE SEQUENCE</scope>
    <source>
        <strain evidence="1">AT1</strain>
    </source>
</reference>
<keyword evidence="2" id="KW-1185">Reference proteome</keyword>
<dbReference type="EMBL" id="CM046391">
    <property type="protein sequence ID" value="KAI8557550.1"/>
    <property type="molecule type" value="Genomic_DNA"/>
</dbReference>
<protein>
    <submittedName>
        <fullName evidence="1">Uncharacterized protein</fullName>
    </submittedName>
</protein>
<organism evidence="1 2">
    <name type="scientific">Rhododendron molle</name>
    <name type="common">Chinese azalea</name>
    <name type="synonym">Azalea mollis</name>
    <dbReference type="NCBI Taxonomy" id="49168"/>
    <lineage>
        <taxon>Eukaryota</taxon>
        <taxon>Viridiplantae</taxon>
        <taxon>Streptophyta</taxon>
        <taxon>Embryophyta</taxon>
        <taxon>Tracheophyta</taxon>
        <taxon>Spermatophyta</taxon>
        <taxon>Magnoliopsida</taxon>
        <taxon>eudicotyledons</taxon>
        <taxon>Gunneridae</taxon>
        <taxon>Pentapetalae</taxon>
        <taxon>asterids</taxon>
        <taxon>Ericales</taxon>
        <taxon>Ericaceae</taxon>
        <taxon>Ericoideae</taxon>
        <taxon>Rhodoreae</taxon>
        <taxon>Rhododendron</taxon>
    </lineage>
</organism>